<evidence type="ECO:0000313" key="12">
    <source>
        <dbReference type="Proteomes" id="UP000823862"/>
    </source>
</evidence>
<evidence type="ECO:0000256" key="4">
    <source>
        <dbReference type="ARBA" id="ARBA00022553"/>
    </source>
</evidence>
<dbReference type="InterPro" id="IPR041525">
    <property type="entry name" value="N/Namide_PRibTrfase"/>
</dbReference>
<evidence type="ECO:0000259" key="10">
    <source>
        <dbReference type="Pfam" id="PF17767"/>
    </source>
</evidence>
<dbReference type="InterPro" id="IPR007229">
    <property type="entry name" value="Nic_PRibTrfase-Fam"/>
</dbReference>
<dbReference type="PANTHER" id="PTHR11098">
    <property type="entry name" value="NICOTINATE PHOSPHORIBOSYLTRANSFERASE"/>
    <property type="match status" value="1"/>
</dbReference>
<dbReference type="NCBIfam" id="NF003704">
    <property type="entry name" value="PRK05321.1"/>
    <property type="match status" value="1"/>
</dbReference>
<dbReference type="AlphaFoldDB" id="A0A9D2HVZ0"/>
<keyword evidence="4 7" id="KW-0597">Phosphoprotein</keyword>
<dbReference type="GO" id="GO:0034355">
    <property type="term" value="P:NAD+ biosynthetic process via the salvage pathway"/>
    <property type="evidence" value="ECO:0007669"/>
    <property type="project" value="TreeGrafter"/>
</dbReference>
<dbReference type="InterPro" id="IPR040727">
    <property type="entry name" value="NAPRTase_N"/>
</dbReference>
<comment type="catalytic activity">
    <reaction evidence="7 8">
        <text>5-phospho-alpha-D-ribose 1-diphosphate + nicotinate + ATP + H2O = nicotinate beta-D-ribonucleotide + ADP + phosphate + diphosphate</text>
        <dbReference type="Rhea" id="RHEA:36163"/>
        <dbReference type="ChEBI" id="CHEBI:15377"/>
        <dbReference type="ChEBI" id="CHEBI:30616"/>
        <dbReference type="ChEBI" id="CHEBI:32544"/>
        <dbReference type="ChEBI" id="CHEBI:33019"/>
        <dbReference type="ChEBI" id="CHEBI:43474"/>
        <dbReference type="ChEBI" id="CHEBI:57502"/>
        <dbReference type="ChEBI" id="CHEBI:58017"/>
        <dbReference type="ChEBI" id="CHEBI:456216"/>
        <dbReference type="EC" id="6.3.4.21"/>
    </reaction>
</comment>
<dbReference type="EC" id="6.3.4.21" evidence="3 7"/>
<sequence length="401" mass="46361">MINSILDTDLYKFTTSYAYIKLFPYAIGTFGFTDRDETSYTEEFLEELKEAIKQLAQIRLKPDELEYMTGHCRFLPRVYWEWLSSFRFQPEKVAVYLDSDRHLHIEVTDYLYKATLYEVPILAIVSEKLNESLGRVANMDQVIQRLNDKVKLSNQHHLSFSEFGTRRRFSAEVQDRVIEYLTHQALYCTGTSNCYFAMKYDIKPMGTHPHEWFMFHGAQFGYIHANYMALENWVNVYDGDLGTALADTYTTDAFLNNLSRKQAKLFDGVRCDSGNEYEFTDRLIARYQEFGIDPTTKTIIFSNALDFDKALDIQRHCANRIRCAFGIGTNLTNDTGFKPLNIVMKLTRCKMNANQEWRECVKLSDDAGKHLGSTAEVQACLYDLRLVPLTIKNALPTTSIG</sequence>
<dbReference type="Gene3D" id="3.20.140.10">
    <property type="entry name" value="nicotinate phosphoribosyltransferase"/>
    <property type="match status" value="1"/>
</dbReference>
<gene>
    <name evidence="7 11" type="primary">pncB</name>
    <name evidence="11" type="ORF">H9950_04540</name>
</gene>
<evidence type="ECO:0000256" key="6">
    <source>
        <dbReference type="ARBA" id="ARBA00022642"/>
    </source>
</evidence>
<comment type="PTM">
    <text evidence="7 8">Transiently phosphorylated on a His residue during the reaction cycle. Phosphorylation strongly increases the affinity for substrates and increases the rate of nicotinate D-ribonucleotide production. Dephosphorylation regenerates the low-affinity form of the enzyme, leading to product release.</text>
</comment>
<accession>A0A9D2HVZ0</accession>
<reference evidence="11" key="2">
    <citation type="submission" date="2021-04" db="EMBL/GenBank/DDBJ databases">
        <authorList>
            <person name="Gilroy R."/>
        </authorList>
    </citation>
    <scope>NUCLEOTIDE SEQUENCE</scope>
    <source>
        <strain evidence="11">ChiHjej12B11-9795</strain>
    </source>
</reference>
<feature type="modified residue" description="Phosphohistidine; by autocatalysis" evidence="7">
    <location>
        <position position="210"/>
    </location>
</feature>
<evidence type="ECO:0000256" key="1">
    <source>
        <dbReference type="ARBA" id="ARBA00004952"/>
    </source>
</evidence>
<dbReference type="SUPFAM" id="SSF51690">
    <property type="entry name" value="Nicotinate/Quinolinate PRTase C-terminal domain-like"/>
    <property type="match status" value="1"/>
</dbReference>
<comment type="function">
    <text evidence="7 8">Catalyzes the synthesis of beta-nicotinate D-ribonucleotide from nicotinate and 5-phospho-D-ribose 1-phosphate at the expense of ATP.</text>
</comment>
<reference evidence="11" key="1">
    <citation type="journal article" date="2021" name="PeerJ">
        <title>Extensive microbial diversity within the chicken gut microbiome revealed by metagenomics and culture.</title>
        <authorList>
            <person name="Gilroy R."/>
            <person name="Ravi A."/>
            <person name="Getino M."/>
            <person name="Pursley I."/>
            <person name="Horton D.L."/>
            <person name="Alikhan N.F."/>
            <person name="Baker D."/>
            <person name="Gharbi K."/>
            <person name="Hall N."/>
            <person name="Watson M."/>
            <person name="Adriaenssens E.M."/>
            <person name="Foster-Nyarko E."/>
            <person name="Jarju S."/>
            <person name="Secka A."/>
            <person name="Antonio M."/>
            <person name="Oren A."/>
            <person name="Chaudhuri R.R."/>
            <person name="La Ragione R."/>
            <person name="Hildebrand F."/>
            <person name="Pallen M.J."/>
        </authorList>
    </citation>
    <scope>NUCLEOTIDE SEQUENCE</scope>
    <source>
        <strain evidence="11">ChiHjej12B11-9795</strain>
    </source>
</reference>
<keyword evidence="11" id="KW-0808">Transferase</keyword>
<evidence type="ECO:0000256" key="3">
    <source>
        <dbReference type="ARBA" id="ARBA00013236"/>
    </source>
</evidence>
<dbReference type="EMBL" id="DWZI01000027">
    <property type="protein sequence ID" value="HJA85454.1"/>
    <property type="molecule type" value="Genomic_DNA"/>
</dbReference>
<protein>
    <recommendedName>
        <fullName evidence="3 7">Nicotinate phosphoribosyltransferase</fullName>
        <shortName evidence="7">NAPRTase</shortName>
        <ecNumber evidence="3 7">6.3.4.21</ecNumber>
    </recommendedName>
</protein>
<organism evidence="11 12">
    <name type="scientific">Candidatus Bacteroides avicola</name>
    <dbReference type="NCBI Taxonomy" id="2838468"/>
    <lineage>
        <taxon>Bacteria</taxon>
        <taxon>Pseudomonadati</taxon>
        <taxon>Bacteroidota</taxon>
        <taxon>Bacteroidia</taxon>
        <taxon>Bacteroidales</taxon>
        <taxon>Bacteroidaceae</taxon>
        <taxon>Bacteroides</taxon>
    </lineage>
</organism>
<comment type="similarity">
    <text evidence="2 7 8">Belongs to the NAPRTase family.</text>
</comment>
<name>A0A9D2HVZ0_9BACE</name>
<feature type="domain" description="Nicotinate/nicotinamide phosphoribosyltransferase" evidence="9">
    <location>
        <begin position="159"/>
        <end position="362"/>
    </location>
</feature>
<dbReference type="Pfam" id="PF17767">
    <property type="entry name" value="NAPRTase_N"/>
    <property type="match status" value="1"/>
</dbReference>
<proteinExistence type="inferred from homology"/>
<feature type="domain" description="Nicotinate phosphoribosyltransferase N-terminal" evidence="10">
    <location>
        <begin position="6"/>
        <end position="126"/>
    </location>
</feature>
<dbReference type="PIRSF" id="PIRSF000484">
    <property type="entry name" value="NAPRT"/>
    <property type="match status" value="1"/>
</dbReference>
<dbReference type="PANTHER" id="PTHR11098:SF1">
    <property type="entry name" value="NICOTINATE PHOSPHORIBOSYLTRANSFERASE"/>
    <property type="match status" value="1"/>
</dbReference>
<comment type="caution">
    <text evidence="11">The sequence shown here is derived from an EMBL/GenBank/DDBJ whole genome shotgun (WGS) entry which is preliminary data.</text>
</comment>
<evidence type="ECO:0000256" key="8">
    <source>
        <dbReference type="RuleBase" id="RU003838"/>
    </source>
</evidence>
<dbReference type="Pfam" id="PF04095">
    <property type="entry name" value="NAPRTase"/>
    <property type="match status" value="1"/>
</dbReference>
<dbReference type="GO" id="GO:0005829">
    <property type="term" value="C:cytosol"/>
    <property type="evidence" value="ECO:0007669"/>
    <property type="project" value="TreeGrafter"/>
</dbReference>
<evidence type="ECO:0000256" key="7">
    <source>
        <dbReference type="HAMAP-Rule" id="MF_00570"/>
    </source>
</evidence>
<dbReference type="HAMAP" id="MF_00570">
    <property type="entry name" value="NAPRTase"/>
    <property type="match status" value="1"/>
</dbReference>
<comment type="pathway">
    <text evidence="1 7 8">Cofactor biosynthesis; NAD(+) biosynthesis; nicotinate D-ribonucleotide from nicotinate: step 1/1.</text>
</comment>
<dbReference type="SUPFAM" id="SSF54675">
    <property type="entry name" value="Nicotinate/Quinolinate PRTase N-terminal domain-like"/>
    <property type="match status" value="1"/>
</dbReference>
<dbReference type="Proteomes" id="UP000823862">
    <property type="component" value="Unassembled WGS sequence"/>
</dbReference>
<evidence type="ECO:0000256" key="2">
    <source>
        <dbReference type="ARBA" id="ARBA00010897"/>
    </source>
</evidence>
<keyword evidence="5 7" id="KW-0436">Ligase</keyword>
<evidence type="ECO:0000256" key="5">
    <source>
        <dbReference type="ARBA" id="ARBA00022598"/>
    </source>
</evidence>
<evidence type="ECO:0000313" key="11">
    <source>
        <dbReference type="EMBL" id="HJA85454.1"/>
    </source>
</evidence>
<dbReference type="GO" id="GO:0016757">
    <property type="term" value="F:glycosyltransferase activity"/>
    <property type="evidence" value="ECO:0007669"/>
    <property type="project" value="UniProtKB-KW"/>
</dbReference>
<dbReference type="GO" id="GO:0004516">
    <property type="term" value="F:nicotinate phosphoribosyltransferase activity"/>
    <property type="evidence" value="ECO:0007669"/>
    <property type="project" value="UniProtKB-UniRule"/>
</dbReference>
<keyword evidence="6 7" id="KW-0662">Pyridine nucleotide biosynthesis</keyword>
<evidence type="ECO:0000259" key="9">
    <source>
        <dbReference type="Pfam" id="PF04095"/>
    </source>
</evidence>
<dbReference type="InterPro" id="IPR006406">
    <property type="entry name" value="Nic_PRibTrfase"/>
</dbReference>
<dbReference type="InterPro" id="IPR036068">
    <property type="entry name" value="Nicotinate_pribotase-like_C"/>
</dbReference>
<keyword evidence="11" id="KW-0328">Glycosyltransferase</keyword>
<dbReference type="NCBIfam" id="TIGR01514">
    <property type="entry name" value="NAPRTase"/>
    <property type="match status" value="1"/>
</dbReference>